<evidence type="ECO:0000256" key="1">
    <source>
        <dbReference type="ARBA" id="ARBA00022729"/>
    </source>
</evidence>
<sequence>MIFGKKLLSESRSRRLVVLAVLACATATPVWANWNIDALMKQLSQHPGGSARFTETKKLSVLDTPVVSSGTLLFSPPDRLEKNTLLPKPESMVLERDRLTLVRDGKKREIRLQQYPEAMGIVEAIRSTLLGNQSVLRQHYALQLQGTEANWRLVLTPAEERTSRWITQILISGKSNQVTTVETLQADGDRSVMAIEPHK</sequence>
<protein>
    <submittedName>
        <fullName evidence="2">Outer membrane lipoprotein-sorting protein</fullName>
    </submittedName>
</protein>
<dbReference type="SUPFAM" id="SSF89392">
    <property type="entry name" value="Prokaryotic lipoproteins and lipoprotein localization factors"/>
    <property type="match status" value="1"/>
</dbReference>
<proteinExistence type="predicted"/>
<accession>A0ABV2Q1P1</accession>
<dbReference type="InterPro" id="IPR004564">
    <property type="entry name" value="OM_lipoprot_carrier_LolA-like"/>
</dbReference>
<keyword evidence="3" id="KW-1185">Reference proteome</keyword>
<organism evidence="2 3">
    <name type="scientific">Ottowia thiooxydans</name>
    <dbReference type="NCBI Taxonomy" id="219182"/>
    <lineage>
        <taxon>Bacteria</taxon>
        <taxon>Pseudomonadati</taxon>
        <taxon>Pseudomonadota</taxon>
        <taxon>Betaproteobacteria</taxon>
        <taxon>Burkholderiales</taxon>
        <taxon>Comamonadaceae</taxon>
        <taxon>Ottowia</taxon>
    </lineage>
</organism>
<comment type="caution">
    <text evidence="2">The sequence shown here is derived from an EMBL/GenBank/DDBJ whole genome shotgun (WGS) entry which is preliminary data.</text>
</comment>
<gene>
    <name evidence="2" type="ORF">ABIE13_000033</name>
</gene>
<dbReference type="CDD" id="cd16325">
    <property type="entry name" value="LolA"/>
    <property type="match status" value="1"/>
</dbReference>
<dbReference type="EMBL" id="JBEPSH010000001">
    <property type="protein sequence ID" value="MET4574936.1"/>
    <property type="molecule type" value="Genomic_DNA"/>
</dbReference>
<evidence type="ECO:0000313" key="2">
    <source>
        <dbReference type="EMBL" id="MET4574936.1"/>
    </source>
</evidence>
<dbReference type="InterPro" id="IPR029046">
    <property type="entry name" value="LolA/LolB/LppX"/>
</dbReference>
<dbReference type="Gene3D" id="2.50.20.10">
    <property type="entry name" value="Lipoprotein localisation LolA/LolB/LppX"/>
    <property type="match status" value="1"/>
</dbReference>
<keyword evidence="2" id="KW-0449">Lipoprotein</keyword>
<reference evidence="2 3" key="1">
    <citation type="submission" date="2024-06" db="EMBL/GenBank/DDBJ databases">
        <title>Sorghum-associated microbial communities from plants grown in Nebraska, USA.</title>
        <authorList>
            <person name="Schachtman D."/>
        </authorList>
    </citation>
    <scope>NUCLEOTIDE SEQUENCE [LARGE SCALE GENOMIC DNA]</scope>
    <source>
        <strain evidence="2 3">2709</strain>
    </source>
</reference>
<name>A0ABV2Q1P1_9BURK</name>
<evidence type="ECO:0000313" key="3">
    <source>
        <dbReference type="Proteomes" id="UP001549320"/>
    </source>
</evidence>
<dbReference type="Pfam" id="PF19574">
    <property type="entry name" value="LolA_3"/>
    <property type="match status" value="1"/>
</dbReference>
<dbReference type="Proteomes" id="UP001549320">
    <property type="component" value="Unassembled WGS sequence"/>
</dbReference>
<keyword evidence="1" id="KW-0732">Signal</keyword>